<feature type="binding site" evidence="9">
    <location>
        <position position="170"/>
    </location>
    <ligand>
        <name>ATP</name>
        <dbReference type="ChEBI" id="CHEBI:30616"/>
    </ligand>
</feature>
<feature type="binding site" evidence="9">
    <location>
        <position position="31"/>
    </location>
    <ligand>
        <name>ATP</name>
        <dbReference type="ChEBI" id="CHEBI:30616"/>
    </ligand>
</feature>
<evidence type="ECO:0000256" key="2">
    <source>
        <dbReference type="ARBA" id="ARBA00008239"/>
    </source>
</evidence>
<evidence type="ECO:0000256" key="6">
    <source>
        <dbReference type="ARBA" id="ARBA00022840"/>
    </source>
</evidence>
<evidence type="ECO:0000259" key="10">
    <source>
        <dbReference type="SMART" id="SM00387"/>
    </source>
</evidence>
<evidence type="ECO:0000256" key="3">
    <source>
        <dbReference type="ARBA" id="ARBA00021845"/>
    </source>
</evidence>
<dbReference type="InterPro" id="IPR036890">
    <property type="entry name" value="HATPase_C_sf"/>
</dbReference>
<comment type="similarity">
    <text evidence="2">Belongs to the heat shock protein 90 family.</text>
</comment>
<name>A0AAW2H6J5_9NEOP</name>
<dbReference type="GO" id="GO:0016887">
    <property type="term" value="F:ATP hydrolysis activity"/>
    <property type="evidence" value="ECO:0007669"/>
    <property type="project" value="InterPro"/>
</dbReference>
<protein>
    <recommendedName>
        <fullName evidence="3">Heat shock protein 83</fullName>
    </recommendedName>
</protein>
<proteinExistence type="inferred from homology"/>
<feature type="binding site" evidence="9">
    <location>
        <position position="83"/>
    </location>
    <ligand>
        <name>ATP</name>
        <dbReference type="ChEBI" id="CHEBI:30616"/>
    </ligand>
</feature>
<accession>A0AAW2H6J5</accession>
<sequence>MSQYLFETEVNDLMQLIIHSLYSHKEIFLRELISNASDALDKLKYLTLTQEAFKTLEFVPEIHVSFTQGEKPSLSISDNGIGMNQEDLIAHLGTIAKSGTKSFLKSLTGDAKKDNQLIGQFGVGFYSAFMVANEIEVLSRKAGEEQAYLWKSDGKGSYTIEKSNRTNQGTTVTLFLNEEGKEYSERWQIENILKKYSNHIAFPIFLHYDSIKYDKEGKEESREKKVEQVNNTIAIWKQAKSQITQESYREFYENTWHDSQEPLLISHTQAEGNLEYTSLFFVPAQAPFDLYHADYKPGVKLYVKRVFISDSDKELLPSYLRFVKGIIDSEDLPLNVSREILQQNRILSTIRSASVKKILGELENLSKTNPEKFASFTQQFNKVLKEGLYSDYSNKERLMDLVRFKTTHTAEGYTSLEEYISRMPSEQNEILYLSGNREEILRHNPLVESFVREGKEVLLLCDEIDEFIAPMLGPYKEKNFKSIAHIELENSEFKSELDERQKEDLVEKIKKVLGTQIKDVRISQRLGEEVASCLVVDSKDPSYQMQAIMRSMGQKVETVAPILEVNPKHILTKKLMESTQESQITDISLILLAQAQIAEGAPVKEPMEFLKRLNKLIS</sequence>
<dbReference type="AlphaFoldDB" id="A0AAW2H6J5"/>
<feature type="domain" description="Histidine kinase/HSP90-like ATPase" evidence="10">
    <location>
        <begin position="24"/>
        <end position="180"/>
    </location>
</feature>
<dbReference type="NCBIfam" id="NF003555">
    <property type="entry name" value="PRK05218.1"/>
    <property type="match status" value="1"/>
</dbReference>
<feature type="binding site" evidence="9">
    <location>
        <begin position="120"/>
        <end position="125"/>
    </location>
    <ligand>
        <name>ATP</name>
        <dbReference type="ChEBI" id="CHEBI:30616"/>
    </ligand>
</feature>
<dbReference type="CDD" id="cd16927">
    <property type="entry name" value="HATPase_Hsp90-like"/>
    <property type="match status" value="1"/>
</dbReference>
<dbReference type="SMART" id="SM00387">
    <property type="entry name" value="HATPase_c"/>
    <property type="match status" value="1"/>
</dbReference>
<evidence type="ECO:0000256" key="4">
    <source>
        <dbReference type="ARBA" id="ARBA00022490"/>
    </source>
</evidence>
<dbReference type="InterPro" id="IPR001404">
    <property type="entry name" value="Hsp90_fam"/>
</dbReference>
<dbReference type="InterPro" id="IPR020568">
    <property type="entry name" value="Ribosomal_Su5_D2-typ_SF"/>
</dbReference>
<feature type="binding site" evidence="9">
    <location>
        <position position="78"/>
    </location>
    <ligand>
        <name>ATP</name>
        <dbReference type="ChEBI" id="CHEBI:30616"/>
    </ligand>
</feature>
<keyword evidence="6 9" id="KW-0067">ATP-binding</keyword>
<comment type="caution">
    <text evidence="11">The sequence shown here is derived from an EMBL/GenBank/DDBJ whole genome shotgun (WGS) entry which is preliminary data.</text>
</comment>
<dbReference type="Gene3D" id="3.30.565.10">
    <property type="entry name" value="Histidine kinase-like ATPase, C-terminal domain"/>
    <property type="match status" value="1"/>
</dbReference>
<evidence type="ECO:0000313" key="11">
    <source>
        <dbReference type="EMBL" id="KAL0263929.1"/>
    </source>
</evidence>
<keyword evidence="8" id="KW-0143">Chaperone</keyword>
<feature type="binding site" evidence="9">
    <location>
        <position position="35"/>
    </location>
    <ligand>
        <name>ATP</name>
        <dbReference type="ChEBI" id="CHEBI:30616"/>
    </ligand>
</feature>
<dbReference type="PROSITE" id="PS00298">
    <property type="entry name" value="HSP90"/>
    <property type="match status" value="1"/>
</dbReference>
<dbReference type="SUPFAM" id="SSF54211">
    <property type="entry name" value="Ribosomal protein S5 domain 2-like"/>
    <property type="match status" value="1"/>
</dbReference>
<dbReference type="Pfam" id="PF13589">
    <property type="entry name" value="HATPase_c_3"/>
    <property type="match status" value="1"/>
</dbReference>
<keyword evidence="5 9" id="KW-0547">Nucleotide-binding</keyword>
<dbReference type="HAMAP" id="MF_00505">
    <property type="entry name" value="HSP90"/>
    <property type="match status" value="1"/>
</dbReference>
<dbReference type="InterPro" id="IPR020575">
    <property type="entry name" value="Hsp90_N"/>
</dbReference>
<dbReference type="SUPFAM" id="SSF110942">
    <property type="entry name" value="HSP90 C-terminal domain"/>
    <property type="match status" value="1"/>
</dbReference>
<reference evidence="11" key="1">
    <citation type="journal article" date="2024" name="Gigascience">
        <title>Chromosome-level genome of the poultry shaft louse Menopon gallinae provides insight into the host-switching and adaptive evolution of parasitic lice.</title>
        <authorList>
            <person name="Xu Y."/>
            <person name="Ma L."/>
            <person name="Liu S."/>
            <person name="Liang Y."/>
            <person name="Liu Q."/>
            <person name="He Z."/>
            <person name="Tian L."/>
            <person name="Duan Y."/>
            <person name="Cai W."/>
            <person name="Li H."/>
            <person name="Song F."/>
        </authorList>
    </citation>
    <scope>NUCLEOTIDE SEQUENCE</scope>
    <source>
        <strain evidence="11">Cailab_2023a</strain>
    </source>
</reference>
<gene>
    <name evidence="11" type="ORF">PYX00_011005</name>
</gene>
<dbReference type="InterPro" id="IPR019805">
    <property type="entry name" value="Heat_shock_protein_90_CS"/>
</dbReference>
<dbReference type="GO" id="GO:0005524">
    <property type="term" value="F:ATP binding"/>
    <property type="evidence" value="ECO:0007669"/>
    <property type="project" value="UniProtKB-KW"/>
</dbReference>
<organism evidence="11">
    <name type="scientific">Menopon gallinae</name>
    <name type="common">poultry shaft louse</name>
    <dbReference type="NCBI Taxonomy" id="328185"/>
    <lineage>
        <taxon>Eukaryota</taxon>
        <taxon>Metazoa</taxon>
        <taxon>Ecdysozoa</taxon>
        <taxon>Arthropoda</taxon>
        <taxon>Hexapoda</taxon>
        <taxon>Insecta</taxon>
        <taxon>Pterygota</taxon>
        <taxon>Neoptera</taxon>
        <taxon>Paraneoptera</taxon>
        <taxon>Psocodea</taxon>
        <taxon>Troctomorpha</taxon>
        <taxon>Phthiraptera</taxon>
        <taxon>Amblycera</taxon>
        <taxon>Menoponidae</taxon>
        <taxon>Menopon</taxon>
    </lineage>
</organism>
<dbReference type="GO" id="GO:0051082">
    <property type="term" value="F:unfolded protein binding"/>
    <property type="evidence" value="ECO:0007669"/>
    <property type="project" value="InterPro"/>
</dbReference>
<dbReference type="Gene3D" id="3.40.50.11260">
    <property type="match status" value="1"/>
</dbReference>
<evidence type="ECO:0000256" key="7">
    <source>
        <dbReference type="ARBA" id="ARBA00023016"/>
    </source>
</evidence>
<feature type="binding site" evidence="9">
    <location>
        <position position="97"/>
    </location>
    <ligand>
        <name>ATP</name>
        <dbReference type="ChEBI" id="CHEBI:30616"/>
    </ligand>
</feature>
<evidence type="ECO:0000256" key="1">
    <source>
        <dbReference type="ARBA" id="ARBA00004496"/>
    </source>
</evidence>
<dbReference type="GO" id="GO:0140662">
    <property type="term" value="F:ATP-dependent protein folding chaperone"/>
    <property type="evidence" value="ECO:0007669"/>
    <property type="project" value="InterPro"/>
</dbReference>
<comment type="subcellular location">
    <subcellularLocation>
        <location evidence="1">Cytoplasm</location>
    </subcellularLocation>
</comment>
<dbReference type="GO" id="GO:0005737">
    <property type="term" value="C:cytoplasm"/>
    <property type="evidence" value="ECO:0007669"/>
    <property type="project" value="UniProtKB-SubCell"/>
</dbReference>
<evidence type="ECO:0000256" key="5">
    <source>
        <dbReference type="ARBA" id="ARBA00022741"/>
    </source>
</evidence>
<keyword evidence="4" id="KW-0963">Cytoplasm</keyword>
<evidence type="ECO:0000256" key="8">
    <source>
        <dbReference type="ARBA" id="ARBA00023186"/>
    </source>
</evidence>
<dbReference type="InterPro" id="IPR003594">
    <property type="entry name" value="HATPase_dom"/>
</dbReference>
<dbReference type="FunFam" id="3.30.230.80:FF:000002">
    <property type="entry name" value="Molecular chaperone HtpG"/>
    <property type="match status" value="1"/>
</dbReference>
<dbReference type="FunFam" id="3.30.565.10:FF:000009">
    <property type="entry name" value="Molecular chaperone HtpG"/>
    <property type="match status" value="1"/>
</dbReference>
<dbReference type="SUPFAM" id="SSF55874">
    <property type="entry name" value="ATPase domain of HSP90 chaperone/DNA topoisomerase II/histidine kinase"/>
    <property type="match status" value="1"/>
</dbReference>
<dbReference type="PIRSF" id="PIRSF002583">
    <property type="entry name" value="Hsp90"/>
    <property type="match status" value="1"/>
</dbReference>
<feature type="binding site" evidence="9">
    <location>
        <begin position="98"/>
        <end position="99"/>
    </location>
    <ligand>
        <name>ATP</name>
        <dbReference type="ChEBI" id="CHEBI:30616"/>
    </ligand>
</feature>
<dbReference type="Gene3D" id="3.30.230.80">
    <property type="match status" value="1"/>
</dbReference>
<dbReference type="PANTHER" id="PTHR11528">
    <property type="entry name" value="HEAT SHOCK PROTEIN 90 FAMILY MEMBER"/>
    <property type="match status" value="1"/>
</dbReference>
<keyword evidence="7" id="KW-0346">Stress response</keyword>
<dbReference type="Pfam" id="PF00183">
    <property type="entry name" value="HSP90"/>
    <property type="match status" value="1"/>
</dbReference>
<dbReference type="Gene3D" id="1.20.120.790">
    <property type="entry name" value="Heat shock protein 90, C-terminal domain"/>
    <property type="match status" value="1"/>
</dbReference>
<dbReference type="EMBL" id="JARGDH010000070">
    <property type="protein sequence ID" value="KAL0263929.1"/>
    <property type="molecule type" value="Genomic_DNA"/>
</dbReference>
<dbReference type="PRINTS" id="PR00775">
    <property type="entry name" value="HEATSHOCK90"/>
</dbReference>
<evidence type="ECO:0000256" key="9">
    <source>
        <dbReference type="PIRSR" id="PIRSR002583-1"/>
    </source>
</evidence>
<feature type="binding site" evidence="9">
    <location>
        <position position="338"/>
    </location>
    <ligand>
        <name>ATP</name>
        <dbReference type="ChEBI" id="CHEBI:30616"/>
    </ligand>
</feature>
<dbReference type="InterPro" id="IPR037196">
    <property type="entry name" value="HSP90_C"/>
</dbReference>